<dbReference type="Proteomes" id="UP001446337">
    <property type="component" value="Chromosome"/>
</dbReference>
<evidence type="ECO:0000313" key="2">
    <source>
        <dbReference type="EMBL" id="XAN15498.1"/>
    </source>
</evidence>
<sequence length="54" mass="5717">MSPPPCSPIPVQPLQSPNSLTGPGRISSKADLMQLRTSAESIDLTQLAELGRQT</sequence>
<keyword evidence="3" id="KW-1185">Reference proteome</keyword>
<name>A0ABZ3G0B8_ACHDE</name>
<feature type="compositionally biased region" description="Pro residues" evidence="1">
    <location>
        <begin position="1"/>
        <end position="11"/>
    </location>
</feature>
<evidence type="ECO:0000313" key="3">
    <source>
        <dbReference type="Proteomes" id="UP001446337"/>
    </source>
</evidence>
<gene>
    <name evidence="2" type="ORF">AAIK43_29595</name>
</gene>
<dbReference type="RefSeq" id="WP_252978960.1">
    <property type="nucleotide sequence ID" value="NZ_CP154792.1"/>
</dbReference>
<dbReference type="EMBL" id="CP154792">
    <property type="protein sequence ID" value="XAN15498.1"/>
    <property type="molecule type" value="Genomic_DNA"/>
</dbReference>
<organism evidence="2 3">
    <name type="scientific">Achromobacter denitrificans</name>
    <name type="common">Alcaligenes denitrificans</name>
    <dbReference type="NCBI Taxonomy" id="32002"/>
    <lineage>
        <taxon>Bacteria</taxon>
        <taxon>Pseudomonadati</taxon>
        <taxon>Pseudomonadota</taxon>
        <taxon>Betaproteobacteria</taxon>
        <taxon>Burkholderiales</taxon>
        <taxon>Alcaligenaceae</taxon>
        <taxon>Achromobacter</taxon>
    </lineage>
</organism>
<feature type="region of interest" description="Disordered" evidence="1">
    <location>
        <begin position="1"/>
        <end position="26"/>
    </location>
</feature>
<proteinExistence type="predicted"/>
<evidence type="ECO:0000256" key="1">
    <source>
        <dbReference type="SAM" id="MobiDB-lite"/>
    </source>
</evidence>
<accession>A0ABZ3G0B8</accession>
<reference evidence="2 3" key="1">
    <citation type="submission" date="2024-05" db="EMBL/GenBank/DDBJ databases">
        <title>Achromobacter denitrificans. BP1, complete genome.</title>
        <authorList>
            <person name="Zhang B."/>
        </authorList>
    </citation>
    <scope>NUCLEOTIDE SEQUENCE [LARGE SCALE GENOMIC DNA]</scope>
    <source>
        <strain evidence="2 3">BP1</strain>
    </source>
</reference>
<protein>
    <submittedName>
        <fullName evidence="2">Uncharacterized protein</fullName>
    </submittedName>
</protein>